<dbReference type="InterPro" id="IPR049445">
    <property type="entry name" value="TetR_SbtR-like_C"/>
</dbReference>
<dbReference type="EMBL" id="BAAAZN010000003">
    <property type="protein sequence ID" value="GAA3534955.1"/>
    <property type="molecule type" value="Genomic_DNA"/>
</dbReference>
<evidence type="ECO:0000313" key="3">
    <source>
        <dbReference type="Proteomes" id="UP001500689"/>
    </source>
</evidence>
<dbReference type="Gene3D" id="1.10.357.10">
    <property type="entry name" value="Tetracycline Repressor, domain 2"/>
    <property type="match status" value="1"/>
</dbReference>
<dbReference type="Pfam" id="PF21597">
    <property type="entry name" value="TetR_C_43"/>
    <property type="match status" value="1"/>
</dbReference>
<evidence type="ECO:0000259" key="1">
    <source>
        <dbReference type="Pfam" id="PF21597"/>
    </source>
</evidence>
<dbReference type="InterPro" id="IPR036271">
    <property type="entry name" value="Tet_transcr_reg_TetR-rel_C_sf"/>
</dbReference>
<feature type="domain" description="Transcriptional regulator SbtR-like C-terminal" evidence="1">
    <location>
        <begin position="2"/>
        <end position="49"/>
    </location>
</feature>
<evidence type="ECO:0000313" key="2">
    <source>
        <dbReference type="EMBL" id="GAA3534955.1"/>
    </source>
</evidence>
<gene>
    <name evidence="2" type="ORF">GCM10022222_18190</name>
</gene>
<reference evidence="3" key="1">
    <citation type="journal article" date="2019" name="Int. J. Syst. Evol. Microbiol.">
        <title>The Global Catalogue of Microorganisms (GCM) 10K type strain sequencing project: providing services to taxonomists for standard genome sequencing and annotation.</title>
        <authorList>
            <consortium name="The Broad Institute Genomics Platform"/>
            <consortium name="The Broad Institute Genome Sequencing Center for Infectious Disease"/>
            <person name="Wu L."/>
            <person name="Ma J."/>
        </authorList>
    </citation>
    <scope>NUCLEOTIDE SEQUENCE [LARGE SCALE GENOMIC DNA]</scope>
    <source>
        <strain evidence="3">JCM 16898</strain>
    </source>
</reference>
<organism evidence="2 3">
    <name type="scientific">Amycolatopsis ultiminotia</name>
    <dbReference type="NCBI Taxonomy" id="543629"/>
    <lineage>
        <taxon>Bacteria</taxon>
        <taxon>Bacillati</taxon>
        <taxon>Actinomycetota</taxon>
        <taxon>Actinomycetes</taxon>
        <taxon>Pseudonocardiales</taxon>
        <taxon>Pseudonocardiaceae</taxon>
        <taxon>Amycolatopsis</taxon>
    </lineage>
</organism>
<name>A0ABP6VIZ1_9PSEU</name>
<dbReference type="Proteomes" id="UP001500689">
    <property type="component" value="Unassembled WGS sequence"/>
</dbReference>
<protein>
    <recommendedName>
        <fullName evidence="1">Transcriptional regulator SbtR-like C-terminal domain-containing protein</fullName>
    </recommendedName>
</protein>
<comment type="caution">
    <text evidence="2">The sequence shown here is derived from an EMBL/GenBank/DDBJ whole genome shotgun (WGS) entry which is preliminary data.</text>
</comment>
<keyword evidence="3" id="KW-1185">Reference proteome</keyword>
<dbReference type="RefSeq" id="WP_344857476.1">
    <property type="nucleotide sequence ID" value="NZ_BAAAZN010000003.1"/>
</dbReference>
<sequence>MITAGARAGTLREDVPAEDVVATLVGIFLATDDRAQAGRQLDLLVNGLQACPVCRQHHPDGPVSTTPHK</sequence>
<dbReference type="SUPFAM" id="SSF48498">
    <property type="entry name" value="Tetracyclin repressor-like, C-terminal domain"/>
    <property type="match status" value="1"/>
</dbReference>
<accession>A0ABP6VIZ1</accession>
<proteinExistence type="predicted"/>